<protein>
    <submittedName>
        <fullName evidence="1">Endoplasmic reticulum aminopeptidase 1b isoform X1</fullName>
    </submittedName>
</protein>
<keyword evidence="1" id="KW-0031">Aminopeptidase</keyword>
<dbReference type="AlphaFoldDB" id="A0AAD3NN10"/>
<dbReference type="Proteomes" id="UP001279410">
    <property type="component" value="Unassembled WGS sequence"/>
</dbReference>
<organism evidence="1 2">
    <name type="scientific">Lates japonicus</name>
    <name type="common">Japanese lates</name>
    <dbReference type="NCBI Taxonomy" id="270547"/>
    <lineage>
        <taxon>Eukaryota</taxon>
        <taxon>Metazoa</taxon>
        <taxon>Chordata</taxon>
        <taxon>Craniata</taxon>
        <taxon>Vertebrata</taxon>
        <taxon>Euteleostomi</taxon>
        <taxon>Actinopterygii</taxon>
        <taxon>Neopterygii</taxon>
        <taxon>Teleostei</taxon>
        <taxon>Neoteleostei</taxon>
        <taxon>Acanthomorphata</taxon>
        <taxon>Carangaria</taxon>
        <taxon>Carangaria incertae sedis</taxon>
        <taxon>Centropomidae</taxon>
        <taxon>Lates</taxon>
    </lineage>
</organism>
<comment type="caution">
    <text evidence="1">The sequence shown here is derived from an EMBL/GenBank/DDBJ whole genome shotgun (WGS) entry which is preliminary data.</text>
</comment>
<accession>A0AAD3NN10</accession>
<reference evidence="1" key="1">
    <citation type="submission" date="2022-08" db="EMBL/GenBank/DDBJ databases">
        <title>Genome sequencing of akame (Lates japonicus).</title>
        <authorList>
            <person name="Hashiguchi Y."/>
            <person name="Takahashi H."/>
        </authorList>
    </citation>
    <scope>NUCLEOTIDE SEQUENCE</scope>
    <source>
        <strain evidence="1">Kochi</strain>
    </source>
</reference>
<keyword evidence="2" id="KW-1185">Reference proteome</keyword>
<keyword evidence="1" id="KW-0378">Hydrolase</keyword>
<dbReference type="EMBL" id="BRZM01002490">
    <property type="protein sequence ID" value="GLD74780.1"/>
    <property type="molecule type" value="Genomic_DNA"/>
</dbReference>
<proteinExistence type="predicted"/>
<gene>
    <name evidence="1" type="ORF">AKAME5_002611200</name>
</gene>
<evidence type="ECO:0000313" key="2">
    <source>
        <dbReference type="Proteomes" id="UP001279410"/>
    </source>
</evidence>
<dbReference type="GO" id="GO:0004177">
    <property type="term" value="F:aminopeptidase activity"/>
    <property type="evidence" value="ECO:0007669"/>
    <property type="project" value="UniProtKB-KW"/>
</dbReference>
<sequence length="73" mass="8179">MLVVLSRCCCWFLPPHQEHSCQNQGQTKDLPIATNDELDVHEDTSIVILHAKQMQISNVLPPGTQSEALQVLE</sequence>
<keyword evidence="1" id="KW-0645">Protease</keyword>
<evidence type="ECO:0000313" key="1">
    <source>
        <dbReference type="EMBL" id="GLD74780.1"/>
    </source>
</evidence>
<name>A0AAD3NN10_LATJO</name>